<dbReference type="RefSeq" id="WP_137091997.1">
    <property type="nucleotide sequence ID" value="NZ_CP028923.1"/>
</dbReference>
<keyword evidence="1" id="KW-0812">Transmembrane</keyword>
<dbReference type="InterPro" id="IPR024478">
    <property type="entry name" value="HlyB_4HB_MCP"/>
</dbReference>
<keyword evidence="4" id="KW-1185">Reference proteome</keyword>
<proteinExistence type="predicted"/>
<organism evidence="3 4">
    <name type="scientific">Mangrovivirga cuniculi</name>
    <dbReference type="NCBI Taxonomy" id="2715131"/>
    <lineage>
        <taxon>Bacteria</taxon>
        <taxon>Pseudomonadati</taxon>
        <taxon>Bacteroidota</taxon>
        <taxon>Cytophagia</taxon>
        <taxon>Cytophagales</taxon>
        <taxon>Mangrovivirgaceae</taxon>
        <taxon>Mangrovivirga</taxon>
    </lineage>
</organism>
<dbReference type="EMBL" id="CP028923">
    <property type="protein sequence ID" value="QCK16409.1"/>
    <property type="molecule type" value="Genomic_DNA"/>
</dbReference>
<sequence>MTIINKIKWVIAVLLVFLIVLMTNLVDKENFNRLKNSVTTIYEDRVVASDLIFDITLLIQEKEIALATSDTAFFKSKNRKINEDIKDFINKFEQTKLTTEEQETFNNLKTELKKLYSLEEKYADSNFDNDINLFKTIDDIVHDLHDLSKIQLKEGRRQILLSKEAMKTINLFTQVEIIILIILAILIQIIILYKPKED</sequence>
<evidence type="ECO:0000313" key="4">
    <source>
        <dbReference type="Proteomes" id="UP000298616"/>
    </source>
</evidence>
<keyword evidence="1" id="KW-0472">Membrane</keyword>
<feature type="transmembrane region" description="Helical" evidence="1">
    <location>
        <begin position="171"/>
        <end position="193"/>
    </location>
</feature>
<evidence type="ECO:0000313" key="3">
    <source>
        <dbReference type="EMBL" id="QCK16409.1"/>
    </source>
</evidence>
<protein>
    <submittedName>
        <fullName evidence="3">Chemotaxis protein</fullName>
    </submittedName>
</protein>
<dbReference type="OrthoDB" id="979566at2"/>
<gene>
    <name evidence="3" type="ORF">DCC35_17555</name>
</gene>
<keyword evidence="1" id="KW-1133">Transmembrane helix</keyword>
<feature type="transmembrane region" description="Helical" evidence="1">
    <location>
        <begin position="6"/>
        <end position="26"/>
    </location>
</feature>
<feature type="domain" description="Chemotaxis methyl-accepting receptor HlyB-like 4HB MCP" evidence="2">
    <location>
        <begin position="1"/>
        <end position="121"/>
    </location>
</feature>
<dbReference type="KEGG" id="fpf:DCC35_17555"/>
<dbReference type="Proteomes" id="UP000298616">
    <property type="component" value="Chromosome"/>
</dbReference>
<name>A0A4D7JKF4_9BACT</name>
<dbReference type="AlphaFoldDB" id="A0A4D7JKF4"/>
<accession>A0A4D7JKF4</accession>
<reference evidence="3 4" key="1">
    <citation type="submission" date="2018-04" db="EMBL/GenBank/DDBJ databases">
        <title>Complete genome uncultured novel isolate.</title>
        <authorList>
            <person name="Merlino G."/>
        </authorList>
    </citation>
    <scope>NUCLEOTIDE SEQUENCE [LARGE SCALE GENOMIC DNA]</scope>
    <source>
        <strain evidence="4">R1DC9</strain>
    </source>
</reference>
<evidence type="ECO:0000256" key="1">
    <source>
        <dbReference type="SAM" id="Phobius"/>
    </source>
</evidence>
<dbReference type="Pfam" id="PF12729">
    <property type="entry name" value="4HB_MCP_1"/>
    <property type="match status" value="1"/>
</dbReference>
<evidence type="ECO:0000259" key="2">
    <source>
        <dbReference type="Pfam" id="PF12729"/>
    </source>
</evidence>